<evidence type="ECO:0000313" key="2">
    <source>
        <dbReference type="EMBL" id="KAG7393449.1"/>
    </source>
</evidence>
<comment type="caution">
    <text evidence="2">The sequence shown here is derived from an EMBL/GenBank/DDBJ whole genome shotgun (WGS) entry which is preliminary data.</text>
</comment>
<sequence length="332" mass="34933">MNKIDAHVKHYGKGKTRETRCAHCDRLFASRSKDRWRQHMRGCSRVPLEDRQYFTTIERRAFGRSRLSLTTSEAASDHLQSPVKSREPEEQEPEETAVGAARSDTDNSARVTSSPIVTSGSPPSSPVVVTTASPSLHSAAAPVASSPGFTIAGSNGQVAAAPAPASPAAEEMTAATEPETAAAAAAAVLAEPANDVTEVLLIHGPCSFVRNGWTGGAVSKADLLSEVQTLAAEAEVSLSTHESNHEGTILDWLLNARENEIIVLCWAGPLSESPMVVRALEIVKNPVIVVSTKGVEHGTLPSTVVGVMSGFGLQSIELALVAAKNISSSTQQ</sequence>
<reference evidence="2" key="1">
    <citation type="submission" date="2021-02" db="EMBL/GenBank/DDBJ databases">
        <authorList>
            <person name="Palmer J.M."/>
        </authorList>
    </citation>
    <scope>NUCLEOTIDE SEQUENCE</scope>
    <source>
        <strain evidence="2">SCRP23</strain>
    </source>
</reference>
<dbReference type="OrthoDB" id="63916at2759"/>
<dbReference type="GO" id="GO:0003855">
    <property type="term" value="F:3-dehydroquinate dehydratase activity"/>
    <property type="evidence" value="ECO:0007669"/>
    <property type="project" value="InterPro"/>
</dbReference>
<organism evidence="2 3">
    <name type="scientific">Phytophthora boehmeriae</name>
    <dbReference type="NCBI Taxonomy" id="109152"/>
    <lineage>
        <taxon>Eukaryota</taxon>
        <taxon>Sar</taxon>
        <taxon>Stramenopiles</taxon>
        <taxon>Oomycota</taxon>
        <taxon>Peronosporomycetes</taxon>
        <taxon>Peronosporales</taxon>
        <taxon>Peronosporaceae</taxon>
        <taxon>Phytophthora</taxon>
    </lineage>
</organism>
<protein>
    <submittedName>
        <fullName evidence="2">Uncharacterized protein</fullName>
    </submittedName>
</protein>
<accession>A0A8T1WNZ7</accession>
<feature type="compositionally biased region" description="Polar residues" evidence="1">
    <location>
        <begin position="68"/>
        <end position="83"/>
    </location>
</feature>
<feature type="compositionally biased region" description="Low complexity" evidence="1">
    <location>
        <begin position="111"/>
        <end position="130"/>
    </location>
</feature>
<evidence type="ECO:0000313" key="3">
    <source>
        <dbReference type="Proteomes" id="UP000693981"/>
    </source>
</evidence>
<keyword evidence="3" id="KW-1185">Reference proteome</keyword>
<dbReference type="EMBL" id="JAGDFL010000319">
    <property type="protein sequence ID" value="KAG7393449.1"/>
    <property type="molecule type" value="Genomic_DNA"/>
</dbReference>
<dbReference type="Proteomes" id="UP000693981">
    <property type="component" value="Unassembled WGS sequence"/>
</dbReference>
<dbReference type="AlphaFoldDB" id="A0A8T1WNZ7"/>
<dbReference type="Pfam" id="PF01220">
    <property type="entry name" value="DHquinase_II"/>
    <property type="match status" value="1"/>
</dbReference>
<proteinExistence type="predicted"/>
<feature type="region of interest" description="Disordered" evidence="1">
    <location>
        <begin position="68"/>
        <end position="130"/>
    </location>
</feature>
<dbReference type="InterPro" id="IPR001874">
    <property type="entry name" value="DHquinase_II"/>
</dbReference>
<gene>
    <name evidence="2" type="ORF">PHYBOEH_006077</name>
</gene>
<name>A0A8T1WNZ7_9STRA</name>
<evidence type="ECO:0000256" key="1">
    <source>
        <dbReference type="SAM" id="MobiDB-lite"/>
    </source>
</evidence>